<name>A0A5C5W7S3_9BACT</name>
<protein>
    <submittedName>
        <fullName evidence="1">Uncharacterized protein</fullName>
    </submittedName>
</protein>
<dbReference type="EMBL" id="SJPH01000003">
    <property type="protein sequence ID" value="TWT46497.1"/>
    <property type="molecule type" value="Genomic_DNA"/>
</dbReference>
<accession>A0A5C5W7S3</accession>
<proteinExistence type="predicted"/>
<dbReference type="RefSeq" id="WP_146573063.1">
    <property type="nucleotide sequence ID" value="NZ_SJPH01000003.1"/>
</dbReference>
<evidence type="ECO:0000313" key="1">
    <source>
        <dbReference type="EMBL" id="TWT46497.1"/>
    </source>
</evidence>
<dbReference type="OrthoDB" id="290810at2"/>
<evidence type="ECO:0000313" key="2">
    <source>
        <dbReference type="Proteomes" id="UP000318995"/>
    </source>
</evidence>
<comment type="caution">
    <text evidence="1">The sequence shown here is derived from an EMBL/GenBank/DDBJ whole genome shotgun (WGS) entry which is preliminary data.</text>
</comment>
<gene>
    <name evidence="1" type="ORF">Pla111_15930</name>
</gene>
<keyword evidence="2" id="KW-1185">Reference proteome</keyword>
<sequence length="68" mass="7627">MTQNAGTVAANAPLNARRRGKAQQAEAAFWRLMQESSREDFYGTMTLTLSVQSGHVQQVRMTTDRLLK</sequence>
<organism evidence="1 2">
    <name type="scientific">Botrimarina hoheduenensis</name>
    <dbReference type="NCBI Taxonomy" id="2528000"/>
    <lineage>
        <taxon>Bacteria</taxon>
        <taxon>Pseudomonadati</taxon>
        <taxon>Planctomycetota</taxon>
        <taxon>Planctomycetia</taxon>
        <taxon>Pirellulales</taxon>
        <taxon>Lacipirellulaceae</taxon>
        <taxon>Botrimarina</taxon>
    </lineage>
</organism>
<dbReference type="AlphaFoldDB" id="A0A5C5W7S3"/>
<reference evidence="1 2" key="1">
    <citation type="submission" date="2019-02" db="EMBL/GenBank/DDBJ databases">
        <title>Deep-cultivation of Planctomycetes and their phenomic and genomic characterization uncovers novel biology.</title>
        <authorList>
            <person name="Wiegand S."/>
            <person name="Jogler M."/>
            <person name="Boedeker C."/>
            <person name="Pinto D."/>
            <person name="Vollmers J."/>
            <person name="Rivas-Marin E."/>
            <person name="Kohn T."/>
            <person name="Peeters S.H."/>
            <person name="Heuer A."/>
            <person name="Rast P."/>
            <person name="Oberbeckmann S."/>
            <person name="Bunk B."/>
            <person name="Jeske O."/>
            <person name="Meyerdierks A."/>
            <person name="Storesund J.E."/>
            <person name="Kallscheuer N."/>
            <person name="Luecker S."/>
            <person name="Lage O.M."/>
            <person name="Pohl T."/>
            <person name="Merkel B.J."/>
            <person name="Hornburger P."/>
            <person name="Mueller R.-W."/>
            <person name="Bruemmer F."/>
            <person name="Labrenz M."/>
            <person name="Spormann A.M."/>
            <person name="Op Den Camp H."/>
            <person name="Overmann J."/>
            <person name="Amann R."/>
            <person name="Jetten M.S.M."/>
            <person name="Mascher T."/>
            <person name="Medema M.H."/>
            <person name="Devos D.P."/>
            <person name="Kaster A.-K."/>
            <person name="Ovreas L."/>
            <person name="Rohde M."/>
            <person name="Galperin M.Y."/>
            <person name="Jogler C."/>
        </authorList>
    </citation>
    <scope>NUCLEOTIDE SEQUENCE [LARGE SCALE GENOMIC DNA]</scope>
    <source>
        <strain evidence="1 2">Pla111</strain>
    </source>
</reference>
<dbReference type="Proteomes" id="UP000318995">
    <property type="component" value="Unassembled WGS sequence"/>
</dbReference>